<feature type="domain" description="MADF" evidence="2">
    <location>
        <begin position="10"/>
        <end position="109"/>
    </location>
</feature>
<evidence type="ECO:0000256" key="1">
    <source>
        <dbReference type="SAM" id="MobiDB-lite"/>
    </source>
</evidence>
<protein>
    <recommendedName>
        <fullName evidence="2">MADF domain-containing protein</fullName>
    </recommendedName>
</protein>
<evidence type="ECO:0000313" key="3">
    <source>
        <dbReference type="EnsemblMetazoa" id="XP_008185977.1"/>
    </source>
</evidence>
<dbReference type="PROSITE" id="PS51029">
    <property type="entry name" value="MADF"/>
    <property type="match status" value="1"/>
</dbReference>
<dbReference type="KEGG" id="api:103310220"/>
<dbReference type="OrthoDB" id="6629425at2759"/>
<dbReference type="AlphaFoldDB" id="A0A8R2B8B1"/>
<dbReference type="PANTHER" id="PTHR21505:SF8">
    <property type="entry name" value="DPT-YFP REPRESSOR BY OVEREXPRESSION, ISOFORM D-RELATED"/>
    <property type="match status" value="1"/>
</dbReference>
<name>A0A8R2B8B1_ACYPI</name>
<proteinExistence type="predicted"/>
<dbReference type="InterPro" id="IPR006578">
    <property type="entry name" value="MADF-dom"/>
</dbReference>
<dbReference type="GeneID" id="103310220"/>
<reference evidence="4" key="1">
    <citation type="submission" date="2010-06" db="EMBL/GenBank/DDBJ databases">
        <authorList>
            <person name="Jiang H."/>
            <person name="Abraham K."/>
            <person name="Ali S."/>
            <person name="Alsbrooks S.L."/>
            <person name="Anim B.N."/>
            <person name="Anosike U.S."/>
            <person name="Attaway T."/>
            <person name="Bandaranaike D.P."/>
            <person name="Battles P.K."/>
            <person name="Bell S.N."/>
            <person name="Bell A.V."/>
            <person name="Beltran B."/>
            <person name="Bickham C."/>
            <person name="Bustamante Y."/>
            <person name="Caleb T."/>
            <person name="Canada A."/>
            <person name="Cardenas V."/>
            <person name="Carter K."/>
            <person name="Chacko J."/>
            <person name="Chandrabose M.N."/>
            <person name="Chavez D."/>
            <person name="Chavez A."/>
            <person name="Chen L."/>
            <person name="Chu H.-S."/>
            <person name="Claassen K.J."/>
            <person name="Cockrell R."/>
            <person name="Collins M."/>
            <person name="Cooper J.A."/>
            <person name="Cree A."/>
            <person name="Curry S.M."/>
            <person name="Da Y."/>
            <person name="Dao M.D."/>
            <person name="Das B."/>
            <person name="Davila M.-L."/>
            <person name="Davy-Carroll L."/>
            <person name="Denson S."/>
            <person name="Dinh H."/>
            <person name="Ebong V.E."/>
            <person name="Edwards J.R."/>
            <person name="Egan A."/>
            <person name="El-Daye J."/>
            <person name="Escobedo L."/>
            <person name="Fernandez S."/>
            <person name="Fernando P.R."/>
            <person name="Flagg N."/>
            <person name="Forbes L.D."/>
            <person name="Fowler R.G."/>
            <person name="Fu Q."/>
            <person name="Gabisi R.A."/>
            <person name="Ganer J."/>
            <person name="Garbino Pronczuk A."/>
            <person name="Garcia R.M."/>
            <person name="Garner T."/>
            <person name="Garrett T.E."/>
            <person name="Gonzalez D.A."/>
            <person name="Hamid H."/>
            <person name="Hawkins E.S."/>
            <person name="Hirani K."/>
            <person name="Hogues M.E."/>
            <person name="Hollins B."/>
            <person name="Hsiao C.-H."/>
            <person name="Jabil R."/>
            <person name="James M.L."/>
            <person name="Jhangiani S.N."/>
            <person name="Johnson B."/>
            <person name="Johnson Q."/>
            <person name="Joshi V."/>
            <person name="Kalu J.B."/>
            <person name="Kam C."/>
            <person name="Kashfia A."/>
            <person name="Keebler J."/>
            <person name="Kisamo H."/>
            <person name="Kovar C.L."/>
            <person name="Lago L.A."/>
            <person name="Lai C.-Y."/>
            <person name="Laidlaw J."/>
            <person name="Lara F."/>
            <person name="Le T.-K."/>
            <person name="Lee S.L."/>
            <person name="Legall F.H."/>
            <person name="Lemon S.J."/>
            <person name="Lewis L.R."/>
            <person name="Li B."/>
            <person name="Liu Y."/>
            <person name="Liu Y.-S."/>
            <person name="Lopez J."/>
            <person name="Lozado R.J."/>
            <person name="Lu J."/>
            <person name="Madu R.C."/>
            <person name="Maheshwari M."/>
            <person name="Maheshwari R."/>
            <person name="Malloy K."/>
            <person name="Martinez E."/>
            <person name="Mathew T."/>
            <person name="Mercado I.C."/>
            <person name="Mercado C."/>
            <person name="Meyer B."/>
            <person name="Montgomery K."/>
            <person name="Morgan M.B."/>
            <person name="Munidasa M."/>
            <person name="Nazareth L.V."/>
            <person name="Nelson J."/>
            <person name="Ng B.M."/>
            <person name="Nguyen N.B."/>
            <person name="Nguyen P.Q."/>
            <person name="Nguyen T."/>
            <person name="Obregon M."/>
            <person name="Okwuonu G.O."/>
            <person name="Onwere C.G."/>
            <person name="Orozco G."/>
            <person name="Parra A."/>
            <person name="Patel S."/>
            <person name="Patil S."/>
            <person name="Perez A."/>
            <person name="Perez Y."/>
            <person name="Pham C."/>
            <person name="Primus E.L."/>
            <person name="Pu L.-L."/>
            <person name="Puazo M."/>
            <person name="Qin X."/>
            <person name="Quiroz J.B."/>
            <person name="Reese J."/>
            <person name="Richards S."/>
            <person name="Rives C.M."/>
            <person name="Robberts R."/>
            <person name="Ruiz S.J."/>
            <person name="Ruiz M.J."/>
            <person name="Santibanez J."/>
            <person name="Schneider B.W."/>
            <person name="Sisson I."/>
            <person name="Smith M."/>
            <person name="Sodergren E."/>
            <person name="Song X.-Z."/>
            <person name="Song B.B."/>
            <person name="Summersgill H."/>
            <person name="Thelus R."/>
            <person name="Thornton R.D."/>
            <person name="Trejos Z.Y."/>
            <person name="Usmani K."/>
            <person name="Vattathil S."/>
            <person name="Villasana D."/>
            <person name="Walker D.L."/>
            <person name="Wang S."/>
            <person name="Wang K."/>
            <person name="White C.S."/>
            <person name="Williams A.C."/>
            <person name="Williamson J."/>
            <person name="Wilson K."/>
            <person name="Woghiren I.O."/>
            <person name="Woodworth J.R."/>
            <person name="Worley K.C."/>
            <person name="Wright R.A."/>
            <person name="Wu W."/>
            <person name="Young L."/>
            <person name="Zhang L."/>
            <person name="Zhang J."/>
            <person name="Zhu Y."/>
            <person name="Muzny D.M."/>
            <person name="Weinstock G."/>
            <person name="Gibbs R.A."/>
        </authorList>
    </citation>
    <scope>NUCLEOTIDE SEQUENCE [LARGE SCALE GENOMIC DNA]</scope>
    <source>
        <strain evidence="4">LSR1</strain>
    </source>
</reference>
<evidence type="ECO:0000313" key="4">
    <source>
        <dbReference type="Proteomes" id="UP000007819"/>
    </source>
</evidence>
<dbReference type="Pfam" id="PF10545">
    <property type="entry name" value="MADF_DNA_bdg"/>
    <property type="match status" value="1"/>
</dbReference>
<organism evidence="3 4">
    <name type="scientific">Acyrthosiphon pisum</name>
    <name type="common">Pea aphid</name>
    <dbReference type="NCBI Taxonomy" id="7029"/>
    <lineage>
        <taxon>Eukaryota</taxon>
        <taxon>Metazoa</taxon>
        <taxon>Ecdysozoa</taxon>
        <taxon>Arthropoda</taxon>
        <taxon>Hexapoda</taxon>
        <taxon>Insecta</taxon>
        <taxon>Pterygota</taxon>
        <taxon>Neoptera</taxon>
        <taxon>Paraneoptera</taxon>
        <taxon>Hemiptera</taxon>
        <taxon>Sternorrhyncha</taxon>
        <taxon>Aphidomorpha</taxon>
        <taxon>Aphidoidea</taxon>
        <taxon>Aphididae</taxon>
        <taxon>Macrosiphini</taxon>
        <taxon>Acyrthosiphon</taxon>
    </lineage>
</organism>
<feature type="region of interest" description="Disordered" evidence="1">
    <location>
        <begin position="114"/>
        <end position="155"/>
    </location>
</feature>
<accession>A0A8R2B8B1</accession>
<dbReference type="PANTHER" id="PTHR21505">
    <property type="entry name" value="MADF DOMAIN-CONTAINING PROTEIN-RELATED"/>
    <property type="match status" value="1"/>
</dbReference>
<reference evidence="3" key="2">
    <citation type="submission" date="2022-06" db="UniProtKB">
        <authorList>
            <consortium name="EnsemblMetazoa"/>
        </authorList>
    </citation>
    <scope>IDENTIFICATION</scope>
</reference>
<dbReference type="RefSeq" id="XP_008185977.1">
    <property type="nucleotide sequence ID" value="XM_008187755.1"/>
</dbReference>
<feature type="compositionally biased region" description="Polar residues" evidence="1">
    <location>
        <begin position="141"/>
        <end position="155"/>
    </location>
</feature>
<evidence type="ECO:0000259" key="2">
    <source>
        <dbReference type="PROSITE" id="PS51029"/>
    </source>
</evidence>
<sequence length="155" mass="18283">MEWNRAITKNFIELYREKPCLWKISSEEYKNKNLKQVAYNELVEYLKSNGMTDINMKEVKSKIQNIRRMVRKERSKVEASKRSGNGRDDVYKPTLWYYDLLAFANDMDPLSSIDNITSKNNEEDEEDNCDNSHEEDKDESGMNQFSGNGNINQYD</sequence>
<dbReference type="SMART" id="SM00595">
    <property type="entry name" value="MADF"/>
    <property type="match status" value="1"/>
</dbReference>
<keyword evidence="4" id="KW-1185">Reference proteome</keyword>
<dbReference type="EnsemblMetazoa" id="XM_008187755.1">
    <property type="protein sequence ID" value="XP_008185977.1"/>
    <property type="gene ID" value="LOC103310220"/>
</dbReference>
<dbReference type="Proteomes" id="UP000007819">
    <property type="component" value="Chromosome X"/>
</dbReference>